<keyword evidence="1" id="KW-0812">Transmembrane</keyword>
<feature type="transmembrane region" description="Helical" evidence="1">
    <location>
        <begin position="6"/>
        <end position="27"/>
    </location>
</feature>
<organism evidence="2 3">
    <name type="scientific">Caldalkalibacillus uzonensis</name>
    <dbReference type="NCBI Taxonomy" id="353224"/>
    <lineage>
        <taxon>Bacteria</taxon>
        <taxon>Bacillati</taxon>
        <taxon>Bacillota</taxon>
        <taxon>Bacilli</taxon>
        <taxon>Bacillales</taxon>
        <taxon>Bacillaceae</taxon>
        <taxon>Caldalkalibacillus</taxon>
    </lineage>
</organism>
<evidence type="ECO:0000313" key="3">
    <source>
        <dbReference type="Proteomes" id="UP001232445"/>
    </source>
</evidence>
<name>A0ABU0CRZ9_9BACI</name>
<reference evidence="2 3" key="1">
    <citation type="submission" date="2023-07" db="EMBL/GenBank/DDBJ databases">
        <title>Genomic Encyclopedia of Type Strains, Phase IV (KMG-IV): sequencing the most valuable type-strain genomes for metagenomic binning, comparative biology and taxonomic classification.</title>
        <authorList>
            <person name="Goeker M."/>
        </authorList>
    </citation>
    <scope>NUCLEOTIDE SEQUENCE [LARGE SCALE GENOMIC DNA]</scope>
    <source>
        <strain evidence="2 3">DSM 17740</strain>
    </source>
</reference>
<sequence>MTGISWLSITIVVLLVWMLIGMIVMIMKRVKQ</sequence>
<comment type="caution">
    <text evidence="2">The sequence shown here is derived from an EMBL/GenBank/DDBJ whole genome shotgun (WGS) entry which is preliminary data.</text>
</comment>
<dbReference type="Proteomes" id="UP001232445">
    <property type="component" value="Unassembled WGS sequence"/>
</dbReference>
<keyword evidence="1" id="KW-0472">Membrane</keyword>
<protein>
    <submittedName>
        <fullName evidence="2">Na+(H+)/acetate symporter ActP</fullName>
    </submittedName>
</protein>
<keyword evidence="3" id="KW-1185">Reference proteome</keyword>
<keyword evidence="1" id="KW-1133">Transmembrane helix</keyword>
<evidence type="ECO:0000313" key="2">
    <source>
        <dbReference type="EMBL" id="MDQ0337802.1"/>
    </source>
</evidence>
<gene>
    <name evidence="2" type="ORF">J2S00_000572</name>
</gene>
<evidence type="ECO:0000256" key="1">
    <source>
        <dbReference type="SAM" id="Phobius"/>
    </source>
</evidence>
<dbReference type="EMBL" id="JAUSUQ010000001">
    <property type="protein sequence ID" value="MDQ0337802.1"/>
    <property type="molecule type" value="Genomic_DNA"/>
</dbReference>
<proteinExistence type="predicted"/>
<accession>A0ABU0CRZ9</accession>